<dbReference type="Pfam" id="PF24883">
    <property type="entry name" value="NPHP3_N"/>
    <property type="match status" value="1"/>
</dbReference>
<keyword evidence="1" id="KW-0677">Repeat</keyword>
<dbReference type="InterPro" id="IPR056884">
    <property type="entry name" value="NPHP3-like_N"/>
</dbReference>
<dbReference type="SUPFAM" id="SSF52540">
    <property type="entry name" value="P-loop containing nucleoside triphosphate hydrolases"/>
    <property type="match status" value="1"/>
</dbReference>
<gene>
    <name evidence="3" type="ORF">VNI00_000620</name>
</gene>
<evidence type="ECO:0000256" key="1">
    <source>
        <dbReference type="ARBA" id="ARBA00022737"/>
    </source>
</evidence>
<protein>
    <recommendedName>
        <fullName evidence="2">Nephrocystin 3-like N-terminal domain-containing protein</fullName>
    </recommendedName>
</protein>
<feature type="domain" description="Nephrocystin 3-like N-terminal" evidence="2">
    <location>
        <begin position="93"/>
        <end position="253"/>
    </location>
</feature>
<name>A0AAW0E992_9AGAR</name>
<dbReference type="InterPro" id="IPR027417">
    <property type="entry name" value="P-loop_NTPase"/>
</dbReference>
<proteinExistence type="predicted"/>
<accession>A0AAW0E992</accession>
<sequence length="739" mass="84336">MSFNYAKDLTIHGGAHSNVYGSQTINNISHSIPGENSGLCSEGTLAHPGPPENALQVLASHAAVNATSDAEARYPPPNCHPNTRVGALGSLGRWIEERQSLIRVYWVNGSVGVGKSAIAQTISENYRGRVIGSFFFSRNDFTRDKLDPFVATIAYQCCTSDVLKDIVGPSIMEAVRSNPNIFHTSSENQFLKLILEPFAKVKSGLRQKLPNLIIVDGLDECLDLPSQQRILGIVDLAITFRTPIPFIFLLCSRPEPQIRHGIQSARFASCLGHIDISHDSYEDIERYLNDKFTELRKKYRYVLRGEGKAWPSKEVVWDLTRRACGQFIFAVIVIEYIDNLDERPQDRLQTILTWQPGNAARESPYPALDMLYRQILLTSPHWDRVYPILRLVLTPHLQSIYDSEYISSVVWRSPSVITRLLGLKPGELEMLLSRVHSVIVIPDDSDSPIQIRHASFTEFLNDKVRSREYHILPFTEIEYCDLVATFSLRTLTSFAPFHPHRSPRQSFSAAYTTWRDRLQARDSLEKLSLDWPKYCMAVETPSANLVAELDMLDPYSFATLIISEHLVDGKWIECVTWAKMLKGPKPQRFITRMESFFQGFYVGLSKTDFTTMEEVLRVASCFAGGSLYWIKGYPLVVPATGEFQFPGDWIVIRLMQENRELYKRVYYVYYSLTLEDTNLFNKDIYDGTSLAVERGLVNEEQSAELKAMFVQKGEWQMQQEGFRMFDISFSDTKHDDERT</sequence>
<evidence type="ECO:0000313" key="3">
    <source>
        <dbReference type="EMBL" id="KAK7060887.1"/>
    </source>
</evidence>
<keyword evidence="4" id="KW-1185">Reference proteome</keyword>
<dbReference type="AlphaFoldDB" id="A0AAW0E992"/>
<dbReference type="Proteomes" id="UP001383192">
    <property type="component" value="Unassembled WGS sequence"/>
</dbReference>
<evidence type="ECO:0000259" key="2">
    <source>
        <dbReference type="Pfam" id="PF24883"/>
    </source>
</evidence>
<dbReference type="PANTHER" id="PTHR10039">
    <property type="entry name" value="AMELOGENIN"/>
    <property type="match status" value="1"/>
</dbReference>
<evidence type="ECO:0000313" key="4">
    <source>
        <dbReference type="Proteomes" id="UP001383192"/>
    </source>
</evidence>
<comment type="caution">
    <text evidence="3">The sequence shown here is derived from an EMBL/GenBank/DDBJ whole genome shotgun (WGS) entry which is preliminary data.</text>
</comment>
<reference evidence="3 4" key="1">
    <citation type="submission" date="2024-01" db="EMBL/GenBank/DDBJ databases">
        <title>A draft genome for a cacao thread blight-causing isolate of Paramarasmius palmivorus.</title>
        <authorList>
            <person name="Baruah I.K."/>
            <person name="Bukari Y."/>
            <person name="Amoako-Attah I."/>
            <person name="Meinhardt L.W."/>
            <person name="Bailey B.A."/>
            <person name="Cohen S.P."/>
        </authorList>
    </citation>
    <scope>NUCLEOTIDE SEQUENCE [LARGE SCALE GENOMIC DNA]</scope>
    <source>
        <strain evidence="3 4">GH-12</strain>
    </source>
</reference>
<dbReference type="EMBL" id="JAYKXP010000002">
    <property type="protein sequence ID" value="KAK7060887.1"/>
    <property type="molecule type" value="Genomic_DNA"/>
</dbReference>
<organism evidence="3 4">
    <name type="scientific">Paramarasmius palmivorus</name>
    <dbReference type="NCBI Taxonomy" id="297713"/>
    <lineage>
        <taxon>Eukaryota</taxon>
        <taxon>Fungi</taxon>
        <taxon>Dikarya</taxon>
        <taxon>Basidiomycota</taxon>
        <taxon>Agaricomycotina</taxon>
        <taxon>Agaricomycetes</taxon>
        <taxon>Agaricomycetidae</taxon>
        <taxon>Agaricales</taxon>
        <taxon>Marasmiineae</taxon>
        <taxon>Marasmiaceae</taxon>
        <taxon>Paramarasmius</taxon>
    </lineage>
</organism>